<gene>
    <name evidence="2" type="ORF">IB75_18580</name>
</gene>
<geneLocation type="plasmid" evidence="2">
    <name>pA</name>
</geneLocation>
<proteinExistence type="predicted"/>
<comment type="caution">
    <text evidence="2">The sequence shown here is derived from an EMBL/GenBank/DDBJ whole genome shotgun (WGS) entry which is preliminary data.</text>
</comment>
<dbReference type="HOGENOM" id="CLU_818356_0_0_6"/>
<evidence type="ECO:0000256" key="1">
    <source>
        <dbReference type="SAM" id="Phobius"/>
    </source>
</evidence>
<dbReference type="EMBL" id="JPGN01000541">
    <property type="protein sequence ID" value="KFI17766.1"/>
    <property type="molecule type" value="Genomic_DNA"/>
</dbReference>
<keyword evidence="1" id="KW-0472">Membrane</keyword>
<dbReference type="PANTHER" id="PTHR35531">
    <property type="entry name" value="INNER MEMBRANE PROTEIN YBCI-RELATED"/>
    <property type="match status" value="1"/>
</dbReference>
<evidence type="ECO:0000313" key="2">
    <source>
        <dbReference type="EMBL" id="KFI17766.1"/>
    </source>
</evidence>
<dbReference type="PANTHER" id="PTHR35531:SF1">
    <property type="entry name" value="INNER MEMBRANE PROTEIN YBCI-RELATED"/>
    <property type="match status" value="1"/>
</dbReference>
<evidence type="ECO:0000313" key="3">
    <source>
        <dbReference type="Proteomes" id="UP000028839"/>
    </source>
</evidence>
<keyword evidence="2" id="KW-0378">Hydrolase</keyword>
<keyword evidence="1" id="KW-1133">Transmembrane helix</keyword>
<dbReference type="AlphaFoldDB" id="A0A0E2YXL4"/>
<name>A0A0E2YXL4_9GAMM</name>
<protein>
    <submittedName>
        <fullName evidence="2">Metal-dependent hydrolase</fullName>
    </submittedName>
</protein>
<dbReference type="InterPro" id="IPR007404">
    <property type="entry name" value="YdjM-like"/>
</dbReference>
<feature type="transmembrane region" description="Helical" evidence="1">
    <location>
        <begin position="143"/>
        <end position="164"/>
    </location>
</feature>
<reference evidence="2 3" key="1">
    <citation type="submission" date="2014-07" db="EMBL/GenBank/DDBJ databases">
        <title>Comparative analysis of Nitrosococcus oceani genome inventories of strains from Pacific and Atlantic gyres.</title>
        <authorList>
            <person name="Lim C.K."/>
            <person name="Wang L."/>
            <person name="Sayavedra-Soto L.A."/>
            <person name="Klotz M.G."/>
        </authorList>
    </citation>
    <scope>NUCLEOTIDE SEQUENCE [LARGE SCALE GENOMIC DNA]</scope>
    <source>
        <strain evidence="2 3">C-27</strain>
        <plasmid evidence="2">pA</plasmid>
    </source>
</reference>
<dbReference type="Pfam" id="PF04307">
    <property type="entry name" value="YdjM"/>
    <property type="match status" value="1"/>
</dbReference>
<dbReference type="Proteomes" id="UP000028839">
    <property type="component" value="Unassembled WGS sequence"/>
</dbReference>
<dbReference type="OrthoDB" id="5459053at2"/>
<accession>A0A0E2YXL4</accession>
<dbReference type="GO" id="GO:0016787">
    <property type="term" value="F:hydrolase activity"/>
    <property type="evidence" value="ECO:0007669"/>
    <property type="project" value="UniProtKB-KW"/>
</dbReference>
<organism evidence="2 3">
    <name type="scientific">Nitrosococcus oceani C-27</name>
    <dbReference type="NCBI Taxonomy" id="314279"/>
    <lineage>
        <taxon>Bacteria</taxon>
        <taxon>Pseudomonadati</taxon>
        <taxon>Pseudomonadota</taxon>
        <taxon>Gammaproteobacteria</taxon>
        <taxon>Chromatiales</taxon>
        <taxon>Chromatiaceae</taxon>
        <taxon>Nitrosococcus</taxon>
    </lineage>
</organism>
<feature type="transmembrane region" description="Helical" evidence="1">
    <location>
        <begin position="69"/>
        <end position="89"/>
    </location>
</feature>
<sequence>MIAGTHIAFASVLYLGGAALFEYDTDLLGWALAAGASLLPDVDLPTSKLGRVLFWLSTRLEKHFGHRTITHSFLALMVLAVLISPLLWLKPVYFGCILGGYWSHLWIDMLNLRGADLLWPSPVRVVMPGNRDYRMAVGSKAEMVLMTVLLAACLALYPVSGLGFRTGLQHLLGNFELARDAFIKEAGTHWFTLELEAIDNLTLEQITCQCPVLGVWQQGLIVLHQGQPRAVGKSQLHHNLYPTRAKLLAGEPLRVVSHKVEMQGRSLGWLLKRLDRRHTYYLSGEMQVGSRLAPVADIDLYHPVAFNGKVLRLHYARGQELGPYLNRVAIQGEVYVQFWLRPGDPPVELRISEEKEEEVIPEVLRGYL</sequence>
<keyword evidence="1" id="KW-0812">Transmembrane</keyword>
<keyword evidence="2" id="KW-0614">Plasmid</keyword>